<evidence type="ECO:0000313" key="1">
    <source>
        <dbReference type="EMBL" id="GHG73970.1"/>
    </source>
</evidence>
<comment type="caution">
    <text evidence="1">The sequence shown here is derived from an EMBL/GenBank/DDBJ whole genome shotgun (WGS) entry which is preliminary data.</text>
</comment>
<dbReference type="AlphaFoldDB" id="A0A919F3A6"/>
<name>A0A919F3A6_9ACTN</name>
<sequence>MENVCALSGCLCSRSRGRIDRLIVFYLDIARGEKTQRTQHLLEALAQLSEFLDACVGGGKSIESRVQAEGSLPL</sequence>
<accession>A0A919F3A6</accession>
<dbReference type="EMBL" id="BNBF01000034">
    <property type="protein sequence ID" value="GHG73970.1"/>
    <property type="molecule type" value="Genomic_DNA"/>
</dbReference>
<gene>
    <name evidence="1" type="ORF">GCM10018980_70570</name>
</gene>
<keyword evidence="2" id="KW-1185">Reference proteome</keyword>
<dbReference type="Proteomes" id="UP000619355">
    <property type="component" value="Unassembled WGS sequence"/>
</dbReference>
<protein>
    <submittedName>
        <fullName evidence="1">Uncharacterized protein</fullName>
    </submittedName>
</protein>
<reference evidence="2" key="1">
    <citation type="journal article" date="2019" name="Int. J. Syst. Evol. Microbiol.">
        <title>The Global Catalogue of Microorganisms (GCM) 10K type strain sequencing project: providing services to taxonomists for standard genome sequencing and annotation.</title>
        <authorList>
            <consortium name="The Broad Institute Genomics Platform"/>
            <consortium name="The Broad Institute Genome Sequencing Center for Infectious Disease"/>
            <person name="Wu L."/>
            <person name="Ma J."/>
        </authorList>
    </citation>
    <scope>NUCLEOTIDE SEQUENCE [LARGE SCALE GENOMIC DNA]</scope>
    <source>
        <strain evidence="2">JCM 4253</strain>
    </source>
</reference>
<organism evidence="1 2">
    <name type="scientific">Streptomyces capoamus</name>
    <dbReference type="NCBI Taxonomy" id="68183"/>
    <lineage>
        <taxon>Bacteria</taxon>
        <taxon>Bacillati</taxon>
        <taxon>Actinomycetota</taxon>
        <taxon>Actinomycetes</taxon>
        <taxon>Kitasatosporales</taxon>
        <taxon>Streptomycetaceae</taxon>
        <taxon>Streptomyces</taxon>
    </lineage>
</organism>
<evidence type="ECO:0000313" key="2">
    <source>
        <dbReference type="Proteomes" id="UP000619355"/>
    </source>
</evidence>
<proteinExistence type="predicted"/>